<name>A0ACB7Y573_9ERIC</name>
<reference evidence="1 2" key="1">
    <citation type="journal article" date="2021" name="Hortic Res">
        <title>High-quality reference genome and annotation aids understanding of berry development for evergreen blueberry (Vaccinium darrowii).</title>
        <authorList>
            <person name="Yu J."/>
            <person name="Hulse-Kemp A.M."/>
            <person name="Babiker E."/>
            <person name="Staton M."/>
        </authorList>
    </citation>
    <scope>NUCLEOTIDE SEQUENCE [LARGE SCALE GENOMIC DNA]</scope>
    <source>
        <strain evidence="2">cv. NJ 8807/NJ 8810</strain>
        <tissue evidence="1">Young leaf</tissue>
    </source>
</reference>
<comment type="caution">
    <text evidence="1">The sequence shown here is derived from an EMBL/GenBank/DDBJ whole genome shotgun (WGS) entry which is preliminary data.</text>
</comment>
<accession>A0ACB7Y573</accession>
<evidence type="ECO:0000313" key="1">
    <source>
        <dbReference type="EMBL" id="KAH7848565.1"/>
    </source>
</evidence>
<dbReference type="EMBL" id="CM037157">
    <property type="protein sequence ID" value="KAH7848565.1"/>
    <property type="molecule type" value="Genomic_DNA"/>
</dbReference>
<evidence type="ECO:0000313" key="2">
    <source>
        <dbReference type="Proteomes" id="UP000828048"/>
    </source>
</evidence>
<dbReference type="Proteomes" id="UP000828048">
    <property type="component" value="Chromosome 7"/>
</dbReference>
<sequence length="104" mass="11321">MFLGGRGPAFSLNFIARNSSLSLVDLVSFSSGQLASLQLSWNCGEEGPTNNAAVLERRLKQTRNFLFILFVSLGVPVLNMGDECGQSLGDSLHVVTKKPFDWNS</sequence>
<organism evidence="1 2">
    <name type="scientific">Vaccinium darrowii</name>
    <dbReference type="NCBI Taxonomy" id="229202"/>
    <lineage>
        <taxon>Eukaryota</taxon>
        <taxon>Viridiplantae</taxon>
        <taxon>Streptophyta</taxon>
        <taxon>Embryophyta</taxon>
        <taxon>Tracheophyta</taxon>
        <taxon>Spermatophyta</taxon>
        <taxon>Magnoliopsida</taxon>
        <taxon>eudicotyledons</taxon>
        <taxon>Gunneridae</taxon>
        <taxon>Pentapetalae</taxon>
        <taxon>asterids</taxon>
        <taxon>Ericales</taxon>
        <taxon>Ericaceae</taxon>
        <taxon>Vaccinioideae</taxon>
        <taxon>Vaccinieae</taxon>
        <taxon>Vaccinium</taxon>
    </lineage>
</organism>
<proteinExistence type="predicted"/>
<keyword evidence="2" id="KW-1185">Reference proteome</keyword>
<protein>
    <submittedName>
        <fullName evidence="1">Uncharacterized protein</fullName>
    </submittedName>
</protein>
<gene>
    <name evidence="1" type="ORF">Vadar_004565</name>
</gene>